<organism evidence="1 2">
    <name type="scientific">Hypoxylon rubiginosum</name>
    <dbReference type="NCBI Taxonomy" id="110542"/>
    <lineage>
        <taxon>Eukaryota</taxon>
        <taxon>Fungi</taxon>
        <taxon>Dikarya</taxon>
        <taxon>Ascomycota</taxon>
        <taxon>Pezizomycotina</taxon>
        <taxon>Sordariomycetes</taxon>
        <taxon>Xylariomycetidae</taxon>
        <taxon>Xylariales</taxon>
        <taxon>Hypoxylaceae</taxon>
        <taxon>Hypoxylon</taxon>
    </lineage>
</organism>
<comment type="caution">
    <text evidence="1">The sequence shown here is derived from an EMBL/GenBank/DDBJ whole genome shotgun (WGS) entry which is preliminary data.</text>
</comment>
<dbReference type="EMBL" id="MU394321">
    <property type="protein sequence ID" value="KAI6085860.1"/>
    <property type="molecule type" value="Genomic_DNA"/>
</dbReference>
<accession>A0ACC0CZG4</accession>
<keyword evidence="2" id="KW-1185">Reference proteome</keyword>
<gene>
    <name evidence="1" type="ORF">F4821DRAFT_143551</name>
</gene>
<protein>
    <submittedName>
        <fullName evidence="1">Uncharacterized protein</fullName>
    </submittedName>
</protein>
<proteinExistence type="predicted"/>
<sequence length="670" mass="77233">MFLRRRWSLSSSATRHGESPKHQRDKERDRHRRHSKQRDPPPEERIIDLIDLDYSLTSRRRATGLIQDTTQLCRVAEHLKTKYPNGAQRIPKDAEVQFFWNNTRLDGNDIPKEASTLRYRVLPVGDDGFLRIEWKGTNLRLHRDQLDTIASEVAAGRSVGSIRQTVVDLVRASNKVTKDIVQSPNQVVIEMTGGLRPGPLEGNSWEAHKAQELWLCRHLTIDLKRPTRYLVLKGFNEEYVWHKPYVNSHGYVDAYDIKQRLIHALMAVGPSGVCRRGIGVIIDMNDIRLTVRGKLLGKHSLIRPGKTVEFDVPRVVEEKFLRAEARLVPLTETCNVCSDEKRVSEMPNRRLITASCEHDSSICKDCVGQWIASSMDTLTWDRLKCPECPQLLKYHNVQAFAPRDVFDRYDTLATRALLSSLAEFMWCLNPKCDSGQIHPTGCSKAKCFDCRQYLCVQHHVPWHSGETCDEYERRTRRQRKNDKASEKHVKEIAKPCPGCKKMVYKFVGCDHVTCICRHEWCWLCFGKYYLDNNGLLQCSHTEQCRYHDNPPNYEGGRAFMPFLDPFFDPRGPNMNRAMRPRQGPPPNPNAAAAPPRAPLRVPVPPRFPPLDLPPPPRPLLEDDTFRNFNVRRRHIDRPQHIPPPNQNLDFFDDAMLFNLGQLMQRAGRGT</sequence>
<dbReference type="Proteomes" id="UP001497680">
    <property type="component" value="Unassembled WGS sequence"/>
</dbReference>
<evidence type="ECO:0000313" key="1">
    <source>
        <dbReference type="EMBL" id="KAI6085860.1"/>
    </source>
</evidence>
<evidence type="ECO:0000313" key="2">
    <source>
        <dbReference type="Proteomes" id="UP001497680"/>
    </source>
</evidence>
<name>A0ACC0CZG4_9PEZI</name>
<reference evidence="1 2" key="1">
    <citation type="journal article" date="2022" name="New Phytol.">
        <title>Ecological generalism drives hyperdiversity of secondary metabolite gene clusters in xylarialean endophytes.</title>
        <authorList>
            <person name="Franco M.E.E."/>
            <person name="Wisecaver J.H."/>
            <person name="Arnold A.E."/>
            <person name="Ju Y.M."/>
            <person name="Slot J.C."/>
            <person name="Ahrendt S."/>
            <person name="Moore L.P."/>
            <person name="Eastman K.E."/>
            <person name="Scott K."/>
            <person name="Konkel Z."/>
            <person name="Mondo S.J."/>
            <person name="Kuo A."/>
            <person name="Hayes R.D."/>
            <person name="Haridas S."/>
            <person name="Andreopoulos B."/>
            <person name="Riley R."/>
            <person name="LaButti K."/>
            <person name="Pangilinan J."/>
            <person name="Lipzen A."/>
            <person name="Amirebrahimi M."/>
            <person name="Yan J."/>
            <person name="Adam C."/>
            <person name="Keymanesh K."/>
            <person name="Ng V."/>
            <person name="Louie K."/>
            <person name="Northen T."/>
            <person name="Drula E."/>
            <person name="Henrissat B."/>
            <person name="Hsieh H.M."/>
            <person name="Youens-Clark K."/>
            <person name="Lutzoni F."/>
            <person name="Miadlikowska J."/>
            <person name="Eastwood D.C."/>
            <person name="Hamelin R.C."/>
            <person name="Grigoriev I.V."/>
            <person name="U'Ren J.M."/>
        </authorList>
    </citation>
    <scope>NUCLEOTIDE SEQUENCE [LARGE SCALE GENOMIC DNA]</scope>
    <source>
        <strain evidence="1 2">ER1909</strain>
    </source>
</reference>